<reference evidence="1" key="1">
    <citation type="submission" date="2020-08" db="EMBL/GenBank/DDBJ databases">
        <title>Genomic Encyclopedia of Type Strains, Phase IV (KMG-IV): sequencing the most valuable type-strain genomes for metagenomic binning, comparative biology and taxonomic classification.</title>
        <authorList>
            <person name="Goeker M."/>
        </authorList>
    </citation>
    <scope>NUCLEOTIDE SEQUENCE [LARGE SCALE GENOMIC DNA]</scope>
    <source>
        <strain evidence="1">DSM 105720</strain>
    </source>
</reference>
<comment type="caution">
    <text evidence="1">The sequence shown here is derived from an EMBL/GenBank/DDBJ whole genome shotgun (WGS) entry which is preliminary data.</text>
</comment>
<keyword evidence="2" id="KW-1185">Reference proteome</keyword>
<proteinExistence type="predicted"/>
<name>A0A840D3N9_9BACE</name>
<dbReference type="Proteomes" id="UP000560658">
    <property type="component" value="Unassembled WGS sequence"/>
</dbReference>
<organism evidence="1 2">
    <name type="scientific">Bacteroides reticulotermitis</name>
    <dbReference type="NCBI Taxonomy" id="1133319"/>
    <lineage>
        <taxon>Bacteria</taxon>
        <taxon>Pseudomonadati</taxon>
        <taxon>Bacteroidota</taxon>
        <taxon>Bacteroidia</taxon>
        <taxon>Bacteroidales</taxon>
        <taxon>Bacteroidaceae</taxon>
        <taxon>Bacteroides</taxon>
    </lineage>
</organism>
<dbReference type="AlphaFoldDB" id="A0A840D3N9"/>
<protein>
    <submittedName>
        <fullName evidence="1">Uncharacterized protein</fullName>
    </submittedName>
</protein>
<sequence>MNILTHGSFTWNFLFLQKMFYQDVTPPHLNRIGSAGIWNYT</sequence>
<dbReference type="EMBL" id="JACIER010000002">
    <property type="protein sequence ID" value="MBB4043062.1"/>
    <property type="molecule type" value="Genomic_DNA"/>
</dbReference>
<evidence type="ECO:0000313" key="1">
    <source>
        <dbReference type="EMBL" id="MBB4043062.1"/>
    </source>
</evidence>
<accession>A0A840D3N9</accession>
<dbReference type="RefSeq" id="WP_262482619.1">
    <property type="nucleotide sequence ID" value="NZ_JACIER010000002.1"/>
</dbReference>
<evidence type="ECO:0000313" key="2">
    <source>
        <dbReference type="Proteomes" id="UP000560658"/>
    </source>
</evidence>
<gene>
    <name evidence="1" type="ORF">GGR06_000827</name>
</gene>